<dbReference type="InterPro" id="IPR036390">
    <property type="entry name" value="WH_DNA-bd_sf"/>
</dbReference>
<dbReference type="Gene3D" id="1.10.10.10">
    <property type="entry name" value="Winged helix-like DNA-binding domain superfamily/Winged helix DNA-binding domain"/>
    <property type="match status" value="1"/>
</dbReference>
<dbReference type="PROSITE" id="PS50949">
    <property type="entry name" value="HTH_GNTR"/>
    <property type="match status" value="1"/>
</dbReference>
<keyword evidence="3" id="KW-0804">Transcription</keyword>
<dbReference type="SMART" id="SM00345">
    <property type="entry name" value="HTH_GNTR"/>
    <property type="match status" value="1"/>
</dbReference>
<dbReference type="CDD" id="cd07377">
    <property type="entry name" value="WHTH_GntR"/>
    <property type="match status" value="1"/>
</dbReference>
<dbReference type="GO" id="GO:0003677">
    <property type="term" value="F:DNA binding"/>
    <property type="evidence" value="ECO:0007669"/>
    <property type="project" value="UniProtKB-KW"/>
</dbReference>
<name>A0A1M6HGU8_9BACE</name>
<sequence>MDFKTNKPIYQQIVDFCFSKILTREWTAGERIVSVRELSTQLAVNSRTVLKAYEYLQAEDIIYPERGMGFYLSKDAMKKVMKIQKKEFFENQLADLFNIMDLLGISIDEITERYNKLKNSSS</sequence>
<feature type="domain" description="HTH gntR-type" evidence="4">
    <location>
        <begin position="7"/>
        <end position="75"/>
    </location>
</feature>
<dbReference type="SUPFAM" id="SSF46785">
    <property type="entry name" value="Winged helix' DNA-binding domain"/>
    <property type="match status" value="1"/>
</dbReference>
<dbReference type="eggNOG" id="COG1725">
    <property type="taxonomic scope" value="Bacteria"/>
</dbReference>
<dbReference type="GeneID" id="92713048"/>
<evidence type="ECO:0000313" key="5">
    <source>
        <dbReference type="EMBL" id="SHJ21339.1"/>
    </source>
</evidence>
<dbReference type="RefSeq" id="WP_025832080.1">
    <property type="nucleotide sequence ID" value="NZ_FQZN01000018.1"/>
</dbReference>
<dbReference type="InterPro" id="IPR000524">
    <property type="entry name" value="Tscrpt_reg_HTH_GntR"/>
</dbReference>
<reference evidence="6" key="1">
    <citation type="submission" date="2016-11" db="EMBL/GenBank/DDBJ databases">
        <authorList>
            <person name="Varghese N."/>
            <person name="Submissions S."/>
        </authorList>
    </citation>
    <scope>NUCLEOTIDE SEQUENCE [LARGE SCALE GENOMIC DNA]</scope>
    <source>
        <strain evidence="6">DSM 26884</strain>
    </source>
</reference>
<evidence type="ECO:0000313" key="6">
    <source>
        <dbReference type="Proteomes" id="UP000184192"/>
    </source>
</evidence>
<keyword evidence="6" id="KW-1185">Reference proteome</keyword>
<dbReference type="Gene3D" id="1.10.287.100">
    <property type="match status" value="1"/>
</dbReference>
<dbReference type="PANTHER" id="PTHR38445:SF10">
    <property type="entry name" value="GNTR-FAMILY TRANSCRIPTIONAL REGULATOR"/>
    <property type="match status" value="1"/>
</dbReference>
<evidence type="ECO:0000256" key="3">
    <source>
        <dbReference type="ARBA" id="ARBA00023163"/>
    </source>
</evidence>
<gene>
    <name evidence="5" type="ORF">SAMN05444350_11861</name>
</gene>
<evidence type="ECO:0000256" key="1">
    <source>
        <dbReference type="ARBA" id="ARBA00023015"/>
    </source>
</evidence>
<dbReference type="AlphaFoldDB" id="A0A1M6HGU8"/>
<proteinExistence type="predicted"/>
<evidence type="ECO:0000256" key="2">
    <source>
        <dbReference type="ARBA" id="ARBA00023125"/>
    </source>
</evidence>
<evidence type="ECO:0000259" key="4">
    <source>
        <dbReference type="PROSITE" id="PS50949"/>
    </source>
</evidence>
<dbReference type="Pfam" id="PF00392">
    <property type="entry name" value="GntR"/>
    <property type="match status" value="1"/>
</dbReference>
<dbReference type="GO" id="GO:0003700">
    <property type="term" value="F:DNA-binding transcription factor activity"/>
    <property type="evidence" value="ECO:0007669"/>
    <property type="project" value="InterPro"/>
</dbReference>
<keyword evidence="2 5" id="KW-0238">DNA-binding</keyword>
<organism evidence="5 6">
    <name type="scientific">Bacteroides stercorirosoris</name>
    <dbReference type="NCBI Taxonomy" id="871324"/>
    <lineage>
        <taxon>Bacteria</taxon>
        <taxon>Pseudomonadati</taxon>
        <taxon>Bacteroidota</taxon>
        <taxon>Bacteroidia</taxon>
        <taxon>Bacteroidales</taxon>
        <taxon>Bacteroidaceae</taxon>
        <taxon>Bacteroides</taxon>
    </lineage>
</organism>
<dbReference type="PANTHER" id="PTHR38445">
    <property type="entry name" value="HTH-TYPE TRANSCRIPTIONAL REPRESSOR YTRA"/>
    <property type="match status" value="1"/>
</dbReference>
<accession>A0A1M6HGU8</accession>
<keyword evidence="1" id="KW-0805">Transcription regulation</keyword>
<dbReference type="EMBL" id="FQZN01000018">
    <property type="protein sequence ID" value="SHJ21339.1"/>
    <property type="molecule type" value="Genomic_DNA"/>
</dbReference>
<dbReference type="InterPro" id="IPR036388">
    <property type="entry name" value="WH-like_DNA-bd_sf"/>
</dbReference>
<protein>
    <submittedName>
        <fullName evidence="5">DNA-binding transcriptional regulator YhcF, GntR family</fullName>
    </submittedName>
</protein>
<dbReference type="Proteomes" id="UP000184192">
    <property type="component" value="Unassembled WGS sequence"/>
</dbReference>